<comment type="caution">
    <text evidence="4">The sequence shown here is derived from an EMBL/GenBank/DDBJ whole genome shotgun (WGS) entry which is preliminary data.</text>
</comment>
<dbReference type="Gene3D" id="1.10.287.1490">
    <property type="match status" value="1"/>
</dbReference>
<dbReference type="InterPro" id="IPR008974">
    <property type="entry name" value="TRAF-like"/>
</dbReference>
<dbReference type="PANTHER" id="PTHR47242:SF1">
    <property type="entry name" value="TRAF-LIKE FAMILY PROTEIN"/>
    <property type="match status" value="1"/>
</dbReference>
<feature type="region of interest" description="Disordered" evidence="2">
    <location>
        <begin position="898"/>
        <end position="947"/>
    </location>
</feature>
<evidence type="ECO:0000313" key="5">
    <source>
        <dbReference type="Proteomes" id="UP001359559"/>
    </source>
</evidence>
<dbReference type="PANTHER" id="PTHR47242">
    <property type="entry name" value="TRAF-LIKE FAMILY PROTEIN"/>
    <property type="match status" value="1"/>
</dbReference>
<feature type="domain" description="MATH" evidence="3">
    <location>
        <begin position="566"/>
        <end position="690"/>
    </location>
</feature>
<feature type="region of interest" description="Disordered" evidence="2">
    <location>
        <begin position="850"/>
        <end position="878"/>
    </location>
</feature>
<accession>A0AAN9PTR7</accession>
<dbReference type="PROSITE" id="PS50144">
    <property type="entry name" value="MATH"/>
    <property type="match status" value="4"/>
</dbReference>
<feature type="compositionally biased region" description="Polar residues" evidence="2">
    <location>
        <begin position="1"/>
        <end position="12"/>
    </location>
</feature>
<evidence type="ECO:0000256" key="2">
    <source>
        <dbReference type="SAM" id="MobiDB-lite"/>
    </source>
</evidence>
<feature type="compositionally biased region" description="Polar residues" evidence="2">
    <location>
        <begin position="898"/>
        <end position="917"/>
    </location>
</feature>
<feature type="compositionally biased region" description="Polar residues" evidence="2">
    <location>
        <begin position="929"/>
        <end position="942"/>
    </location>
</feature>
<dbReference type="Pfam" id="PF22486">
    <property type="entry name" value="MATH_2"/>
    <property type="match status" value="4"/>
</dbReference>
<evidence type="ECO:0000313" key="4">
    <source>
        <dbReference type="EMBL" id="KAK7311885.1"/>
    </source>
</evidence>
<feature type="compositionally biased region" description="Low complexity" evidence="2">
    <location>
        <begin position="13"/>
        <end position="30"/>
    </location>
</feature>
<proteinExistence type="predicted"/>
<gene>
    <name evidence="4" type="ORF">RJT34_10338</name>
</gene>
<protein>
    <recommendedName>
        <fullName evidence="3">MATH domain-containing protein</fullName>
    </recommendedName>
</protein>
<dbReference type="Gene3D" id="2.60.210.10">
    <property type="entry name" value="Apoptosis, Tumor Necrosis Factor Receptor Associated Protein 2, Chain A"/>
    <property type="match status" value="4"/>
</dbReference>
<feature type="domain" description="MATH" evidence="3">
    <location>
        <begin position="231"/>
        <end position="368"/>
    </location>
</feature>
<feature type="domain" description="MATH" evidence="3">
    <location>
        <begin position="59"/>
        <end position="189"/>
    </location>
</feature>
<reference evidence="4 5" key="1">
    <citation type="submission" date="2024-01" db="EMBL/GenBank/DDBJ databases">
        <title>The genomes of 5 underutilized Papilionoideae crops provide insights into root nodulation and disease resistance.</title>
        <authorList>
            <person name="Yuan L."/>
        </authorList>
    </citation>
    <scope>NUCLEOTIDE SEQUENCE [LARGE SCALE GENOMIC DNA]</scope>
    <source>
        <strain evidence="4">LY-2023</strain>
        <tissue evidence="4">Leaf</tissue>
    </source>
</reference>
<dbReference type="EMBL" id="JAYKXN010000002">
    <property type="protein sequence ID" value="KAK7311885.1"/>
    <property type="molecule type" value="Genomic_DNA"/>
</dbReference>
<organism evidence="4 5">
    <name type="scientific">Clitoria ternatea</name>
    <name type="common">Butterfly pea</name>
    <dbReference type="NCBI Taxonomy" id="43366"/>
    <lineage>
        <taxon>Eukaryota</taxon>
        <taxon>Viridiplantae</taxon>
        <taxon>Streptophyta</taxon>
        <taxon>Embryophyta</taxon>
        <taxon>Tracheophyta</taxon>
        <taxon>Spermatophyta</taxon>
        <taxon>Magnoliopsida</taxon>
        <taxon>eudicotyledons</taxon>
        <taxon>Gunneridae</taxon>
        <taxon>Pentapetalae</taxon>
        <taxon>rosids</taxon>
        <taxon>fabids</taxon>
        <taxon>Fabales</taxon>
        <taxon>Fabaceae</taxon>
        <taxon>Papilionoideae</taxon>
        <taxon>50 kb inversion clade</taxon>
        <taxon>NPAAA clade</taxon>
        <taxon>indigoferoid/millettioid clade</taxon>
        <taxon>Phaseoleae</taxon>
        <taxon>Clitoria</taxon>
    </lineage>
</organism>
<dbReference type="SUPFAM" id="SSF49599">
    <property type="entry name" value="TRAF domain-like"/>
    <property type="match status" value="4"/>
</dbReference>
<sequence>MKQTSSEAVPSLSSAPSFTEAATSSTSSAAAAEDLVVGSRDGGGGAQETVAVDRRGEYSAVCRWTVHNFPRIKARALWSKYFEVGGYDCRLLIYPKGDSQALPGYISIYLQIMDPRGTSSSKWDCFASYRLAIVNVADDSKTIHRDSWHRFSSKKKSHGWCDFTPSSTVFDPKLGYLFNTDSVLITADILILNESVNFTRDNNDLQSSSFPSSLSLSSASVVAGPVSDVLSGKFTWKVHNFSLFKEMIKTQKIMSPVFPAGECNLRISVYQSSVNGVEYLSMCLESKDTDKTVVLSDRSCWCLFRMSVLNQKPGSNHMHRDSYGRFAADNKSGDNTSLGWNDYMKMSDFIGPDSGFLVDDTAVFSTSFHVIKEFSSFSKNGAVISGRSGSGARKSDGHIGKFTWRIENFTRLKDLLKKRKITGLCIKSRRFQIGNRDCRLIVYPRGQSQPPCHLSVFLEVTDSRNSSSDWSCFVSHRLSVVNQRMEDKSVTKESQNRYSKAAKDWGWREFVTLTSLFDQDSGFLVQDTVIFSAEVLILKETSIMQDFTENDSELGSSGPPDGYGRRSSFTWKVENFLSFKEIMETRKIFSKFFQAGGCELRIGVYESFDTICIYLESDQAVGSDPDKNFWVRYRMAVVNQKNPSKTVWKESSICTKTWNNSVLQFMKVSDMLEADAGFLVRDTVVFVCEILDCCPWFEFSDLEVLASEDDQDALTTDPDELIDSDDSEGISGDEEDIFRNLLSRAGFHLTYGDNPSQPQVTLREKLLMDAGAIAGFLTGLRVYLDDPAKVKRLLLPTKLSGSCDGKKATKADESSPSLMNLLMGVKVLQQAIIDLLLDIMVECCQPSEVGPVTDSVDTCSKPSPDGSAAASPLECDRENGAIESTQIPVYERLDSVVEESSNTSAVQSSDLNGNSIQEKALPGQPISPPETSATASENASFRSKTKWPEQSEELLGLIVNSLRALDGAVPQGCPEPRRRPQSAQKIALVLDKAPKHLQADLVALVPKLVEQSEHPLAAYALLERLQKPDAEPALRIPVFGALSQLECGSEVWERILFQSFELLTDSNDEPLAATVDFIFKAASQCQHLPEAVRSVRIRLKNLGLDVSPCVLDFLSKTINSWGDVAETILRDIDCDDDYGDSCSAMPSGIFLFGEHSTVPSGLNTIDEQAFRACRHFTDIYILFEMLSIPCLAVEASQTFERAVARGAISAQSVALVLESRLSQRLSNNARYVSENFQHSDGATEGDAACEQLGVQRDDFTSVLGLAETLALSRDLCVKEFVKLLYMIMFRWYANESYRGRMLKRLVDRATSTTENGREVDFDLNVLVTLVREEHEFIRPVLNMMREVAELANVDRAALWHQLCASDDEIIRVREESKTEISNMAKEKAIISQKLSDSEATNNRLKSEMRAELDRFSREKKELAEQVQEVESQLEWLRSERDDEIAKLSAEKKALHDRLHDAETQLSQLKSRKRDELKKVVKEKNALAERLKNAEAARKRFDEELKRFATENVTREEIRQSLEDEVRRLTQTVGQTEGEKREKEEQVARCEAYIDGMESKLQACQQYIHTLEASLQEEMSRHAPLYGAGLEALSMKELETLSRIHEEGLRQIHALQQRKGSPAGSPLVSPHALPHNHGLYPAVSPPMAVGLPPSIIPNGVGIHSNGHVNGAVGPWFNHS</sequence>
<dbReference type="InterPro" id="IPR002083">
    <property type="entry name" value="MATH/TRAF_dom"/>
</dbReference>
<keyword evidence="1" id="KW-0175">Coiled coil</keyword>
<feature type="coiled-coil region" evidence="1">
    <location>
        <begin position="1394"/>
        <end position="1545"/>
    </location>
</feature>
<name>A0AAN9PTR7_CLITE</name>
<evidence type="ECO:0000256" key="1">
    <source>
        <dbReference type="SAM" id="Coils"/>
    </source>
</evidence>
<dbReference type="Proteomes" id="UP001359559">
    <property type="component" value="Unassembled WGS sequence"/>
</dbReference>
<dbReference type="SMART" id="SM00061">
    <property type="entry name" value="MATH"/>
    <property type="match status" value="4"/>
</dbReference>
<dbReference type="CDD" id="cd00121">
    <property type="entry name" value="MATH"/>
    <property type="match status" value="4"/>
</dbReference>
<feature type="domain" description="MATH" evidence="3">
    <location>
        <begin position="399"/>
        <end position="535"/>
    </location>
</feature>
<keyword evidence="5" id="KW-1185">Reference proteome</keyword>
<feature type="region of interest" description="Disordered" evidence="2">
    <location>
        <begin position="1"/>
        <end position="30"/>
    </location>
</feature>
<evidence type="ECO:0000259" key="3">
    <source>
        <dbReference type="PROSITE" id="PS50144"/>
    </source>
</evidence>